<feature type="transmembrane region" description="Helical" evidence="2">
    <location>
        <begin position="32"/>
        <end position="52"/>
    </location>
</feature>
<dbReference type="Pfam" id="PF11350">
    <property type="entry name" value="DUF3152"/>
    <property type="match status" value="1"/>
</dbReference>
<dbReference type="Proteomes" id="UP000444960">
    <property type="component" value="Unassembled WGS sequence"/>
</dbReference>
<comment type="caution">
    <text evidence="4">The sequence shown here is derived from an EMBL/GenBank/DDBJ whole genome shotgun (WGS) entry which is preliminary data.</text>
</comment>
<dbReference type="InterPro" id="IPR022603">
    <property type="entry name" value="DUF3152"/>
</dbReference>
<keyword evidence="5" id="KW-1185">Reference proteome</keyword>
<proteinExistence type="predicted"/>
<gene>
    <name evidence="4" type="ORF">nbrc107696_44010</name>
</gene>
<evidence type="ECO:0000313" key="5">
    <source>
        <dbReference type="Proteomes" id="UP000444960"/>
    </source>
</evidence>
<keyword evidence="2" id="KW-0812">Transmembrane</keyword>
<feature type="domain" description="DUF3152" evidence="3">
    <location>
        <begin position="98"/>
        <end position="301"/>
    </location>
</feature>
<evidence type="ECO:0000256" key="2">
    <source>
        <dbReference type="SAM" id="Phobius"/>
    </source>
</evidence>
<organism evidence="4 5">
    <name type="scientific">Gordonia spumicola</name>
    <dbReference type="NCBI Taxonomy" id="589161"/>
    <lineage>
        <taxon>Bacteria</taxon>
        <taxon>Bacillati</taxon>
        <taxon>Actinomycetota</taxon>
        <taxon>Actinomycetes</taxon>
        <taxon>Mycobacteriales</taxon>
        <taxon>Gordoniaceae</taxon>
        <taxon>Gordonia</taxon>
    </lineage>
</organism>
<accession>A0A7I9VF75</accession>
<sequence>MRARWDPTVDDEDSTNETSSNPFARFVRAFGWRAYAIPVLAVLTVLLLVATVRGGGGTTADSADADPDMRNAKVSEETHAIGVPTGDIAADALPAGALPDGGKFTTKGTTEFRVVSGSGDRFGTGKQVYTYSVEVEKGIDASQFGGDKSLAKFVDTTLNNPRSWIGGGEVSFKRVDKGVPDLRISLTSTDTTHELCGNQIKLETSCFYPPDHRVVLNEARWVRGARPFDGDDVAYRQYLVNHEVGHGIGYEKHKPCPKDGDLAPIMMQQTFGTANKDIMALDPDMKADRSLVCRPNPWPYPTEGE</sequence>
<keyword evidence="2" id="KW-1133">Transmembrane helix</keyword>
<evidence type="ECO:0000256" key="1">
    <source>
        <dbReference type="SAM" id="MobiDB-lite"/>
    </source>
</evidence>
<dbReference type="EMBL" id="BJOV01000005">
    <property type="protein sequence ID" value="GEE03955.1"/>
    <property type="molecule type" value="Genomic_DNA"/>
</dbReference>
<reference evidence="5" key="1">
    <citation type="submission" date="2019-06" db="EMBL/GenBank/DDBJ databases">
        <title>Gordonia isolated from sludge of a wastewater treatment plant.</title>
        <authorList>
            <person name="Tamura T."/>
            <person name="Aoyama K."/>
            <person name="Kang Y."/>
            <person name="Saito S."/>
            <person name="Akiyama N."/>
            <person name="Yazawa K."/>
            <person name="Gonoi T."/>
            <person name="Mikami Y."/>
        </authorList>
    </citation>
    <scope>NUCLEOTIDE SEQUENCE [LARGE SCALE GENOMIC DNA]</scope>
    <source>
        <strain evidence="5">NBRC 107696</strain>
    </source>
</reference>
<feature type="region of interest" description="Disordered" evidence="1">
    <location>
        <begin position="1"/>
        <end position="20"/>
    </location>
</feature>
<evidence type="ECO:0000313" key="4">
    <source>
        <dbReference type="EMBL" id="GEE03955.1"/>
    </source>
</evidence>
<dbReference type="AlphaFoldDB" id="A0A7I9VF75"/>
<dbReference type="SUPFAM" id="SSF55486">
    <property type="entry name" value="Metalloproteases ('zincins'), catalytic domain"/>
    <property type="match status" value="1"/>
</dbReference>
<evidence type="ECO:0000259" key="3">
    <source>
        <dbReference type="Pfam" id="PF11350"/>
    </source>
</evidence>
<keyword evidence="2" id="KW-0472">Membrane</keyword>
<protein>
    <recommendedName>
        <fullName evidence="3">DUF3152 domain-containing protein</fullName>
    </recommendedName>
</protein>
<name>A0A7I9VF75_9ACTN</name>